<organism evidence="2 3">
    <name type="scientific">Catonella massiliensis</name>
    <dbReference type="NCBI Taxonomy" id="2799636"/>
    <lineage>
        <taxon>Bacteria</taxon>
        <taxon>Bacillati</taxon>
        <taxon>Bacillota</taxon>
        <taxon>Clostridia</taxon>
        <taxon>Lachnospirales</taxon>
        <taxon>Lachnospiraceae</taxon>
        <taxon>Catonella</taxon>
    </lineage>
</organism>
<gene>
    <name evidence="2" type="ORF">JJN12_08415</name>
</gene>
<keyword evidence="1" id="KW-0175">Coiled coil</keyword>
<feature type="coiled-coil region" evidence="1">
    <location>
        <begin position="223"/>
        <end position="254"/>
    </location>
</feature>
<comment type="caution">
    <text evidence="2">The sequence shown here is derived from an EMBL/GenBank/DDBJ whole genome shotgun (WGS) entry which is preliminary data.</text>
</comment>
<dbReference type="RefSeq" id="WP_208429262.1">
    <property type="nucleotide sequence ID" value="NZ_JAEPRJ010000001.1"/>
</dbReference>
<name>A0ABS1J0X0_9FIRM</name>
<evidence type="ECO:0000256" key="1">
    <source>
        <dbReference type="SAM" id="Coils"/>
    </source>
</evidence>
<proteinExistence type="predicted"/>
<sequence>MKPKHKNVINVERLKEILADLTLFDDIFMSQVFDNNIPAANLLLRVILGKKDIKVISVTGQKEFSNPLIGGRNLKLDILAEDSEGKHYNVEVQRSTAGADERRARFHSSMLDVRMLKSGQKFKKLADSYVIFITEKDYFGENLPIYTIDRMVKETKKDFYDGSHIYYVNGAYQGEDEVGKLMHDFREKKVENMYNKELADSVRHFKKKGDGKVMSSKWDEFVKDMQKEAVKEAMEKAERKLEKEKKEASLLATVTSGIAYGVEKEQIIERLCKEFKLTNSAAEKKYEKYAVKMA</sequence>
<dbReference type="EMBL" id="JAEPRJ010000001">
    <property type="protein sequence ID" value="MBK5897799.1"/>
    <property type="molecule type" value="Genomic_DNA"/>
</dbReference>
<reference evidence="2 3" key="1">
    <citation type="submission" date="2021-01" db="EMBL/GenBank/DDBJ databases">
        <title>Isolation and description of Catonella massiliensis sp. nov., a novel Catonella species, isolated from a stable periodontitis subject.</title>
        <authorList>
            <person name="Antezack A."/>
            <person name="Boxberger M."/>
            <person name="La Scola B."/>
            <person name="Monnet-Corti V."/>
        </authorList>
    </citation>
    <scope>NUCLEOTIDE SEQUENCE [LARGE SCALE GENOMIC DNA]</scope>
    <source>
        <strain evidence="2 3">Marseille-Q4567</strain>
    </source>
</reference>
<evidence type="ECO:0000313" key="2">
    <source>
        <dbReference type="EMBL" id="MBK5897799.1"/>
    </source>
</evidence>
<evidence type="ECO:0000313" key="3">
    <source>
        <dbReference type="Proteomes" id="UP000604730"/>
    </source>
</evidence>
<keyword evidence="3" id="KW-1185">Reference proteome</keyword>
<accession>A0ABS1J0X0</accession>
<protein>
    <submittedName>
        <fullName evidence="2">PD-(D/E)XK nuclease family transposase</fullName>
    </submittedName>
</protein>
<dbReference type="Proteomes" id="UP000604730">
    <property type="component" value="Unassembled WGS sequence"/>
</dbReference>
<dbReference type="Pfam" id="PF12784">
    <property type="entry name" value="PDDEXK_2"/>
    <property type="match status" value="1"/>
</dbReference>